<protein>
    <recommendedName>
        <fullName evidence="4">Cuticle protein</fullName>
    </recommendedName>
</protein>
<keyword evidence="3" id="KW-1185">Reference proteome</keyword>
<feature type="chain" id="PRO_5041977328" description="Cuticle protein" evidence="1">
    <location>
        <begin position="16"/>
        <end position="261"/>
    </location>
</feature>
<accession>A0AAE1TTG1</accession>
<evidence type="ECO:0000313" key="2">
    <source>
        <dbReference type="EMBL" id="KAK4297107.1"/>
    </source>
</evidence>
<proteinExistence type="predicted"/>
<evidence type="ECO:0008006" key="4">
    <source>
        <dbReference type="Google" id="ProtNLM"/>
    </source>
</evidence>
<dbReference type="AlphaFoldDB" id="A0AAE1TTG1"/>
<sequence>MNFLTVLSVIAVAAAHPLPEDCDTAVLVQQGALPYLAAPQVAPLAYGHLAQYSGLPNYAQYANLPSYSQYAAIPSLHAAAPTFHAAPAAVAYAAAPTAVALPPAEVKIPITQTHVEVPVHQQVHYGSQSYVAGATTAIHKPALAAPAIAPPSVLLSKITHNAPDLTIKTQEVPVERHTPNFVDTPYHAGTIVKYTEPEVREFKVPTPVAQPIPVPHPVPVAKAVPVPTPVHTVAVHHQAPFALAHAAAAPAAVVALAADDC</sequence>
<evidence type="ECO:0000256" key="1">
    <source>
        <dbReference type="SAM" id="SignalP"/>
    </source>
</evidence>
<feature type="signal peptide" evidence="1">
    <location>
        <begin position="1"/>
        <end position="15"/>
    </location>
</feature>
<reference evidence="2" key="1">
    <citation type="submission" date="2023-11" db="EMBL/GenBank/DDBJ databases">
        <title>Genome assemblies of two species of porcelain crab, Petrolisthes cinctipes and Petrolisthes manimaculis (Anomura: Porcellanidae).</title>
        <authorList>
            <person name="Angst P."/>
        </authorList>
    </citation>
    <scope>NUCLEOTIDE SEQUENCE</scope>
    <source>
        <strain evidence="2">PB745_02</strain>
        <tissue evidence="2">Gill</tissue>
    </source>
</reference>
<evidence type="ECO:0000313" key="3">
    <source>
        <dbReference type="Proteomes" id="UP001292094"/>
    </source>
</evidence>
<dbReference type="EMBL" id="JAWZYT010003711">
    <property type="protein sequence ID" value="KAK4297107.1"/>
    <property type="molecule type" value="Genomic_DNA"/>
</dbReference>
<gene>
    <name evidence="2" type="ORF">Pmani_030442</name>
</gene>
<comment type="caution">
    <text evidence="2">The sequence shown here is derived from an EMBL/GenBank/DDBJ whole genome shotgun (WGS) entry which is preliminary data.</text>
</comment>
<dbReference type="Proteomes" id="UP001292094">
    <property type="component" value="Unassembled WGS sequence"/>
</dbReference>
<name>A0AAE1TTG1_9EUCA</name>
<keyword evidence="1" id="KW-0732">Signal</keyword>
<organism evidence="2 3">
    <name type="scientific">Petrolisthes manimaculis</name>
    <dbReference type="NCBI Taxonomy" id="1843537"/>
    <lineage>
        <taxon>Eukaryota</taxon>
        <taxon>Metazoa</taxon>
        <taxon>Ecdysozoa</taxon>
        <taxon>Arthropoda</taxon>
        <taxon>Crustacea</taxon>
        <taxon>Multicrustacea</taxon>
        <taxon>Malacostraca</taxon>
        <taxon>Eumalacostraca</taxon>
        <taxon>Eucarida</taxon>
        <taxon>Decapoda</taxon>
        <taxon>Pleocyemata</taxon>
        <taxon>Anomura</taxon>
        <taxon>Galatheoidea</taxon>
        <taxon>Porcellanidae</taxon>
        <taxon>Petrolisthes</taxon>
    </lineage>
</organism>